<dbReference type="InterPro" id="IPR000615">
    <property type="entry name" value="Bestrophin"/>
</dbReference>
<keyword evidence="6" id="KW-0868">Chloride</keyword>
<evidence type="ECO:0000313" key="7">
    <source>
        <dbReference type="EMBL" id="KIH48878.1"/>
    </source>
</evidence>
<dbReference type="EMBL" id="KN756379">
    <property type="protein sequence ID" value="KIH48878.1"/>
    <property type="molecule type" value="Genomic_DNA"/>
</dbReference>
<name>A0A0C2BY37_9BILA</name>
<reference evidence="7 8" key="1">
    <citation type="submission" date="2013-12" db="EMBL/GenBank/DDBJ databases">
        <title>Draft genome of the parsitic nematode Ancylostoma duodenale.</title>
        <authorList>
            <person name="Mitreva M."/>
        </authorList>
    </citation>
    <scope>NUCLEOTIDE SEQUENCE [LARGE SCALE GENOMIC DNA]</scope>
    <source>
        <strain evidence="7 8">Zhejiang</strain>
    </source>
</reference>
<evidence type="ECO:0000256" key="2">
    <source>
        <dbReference type="ARBA" id="ARBA00022692"/>
    </source>
</evidence>
<keyword evidence="6" id="KW-0869">Chloride channel</keyword>
<organism evidence="7 8">
    <name type="scientific">Ancylostoma duodenale</name>
    <dbReference type="NCBI Taxonomy" id="51022"/>
    <lineage>
        <taxon>Eukaryota</taxon>
        <taxon>Metazoa</taxon>
        <taxon>Ecdysozoa</taxon>
        <taxon>Nematoda</taxon>
        <taxon>Chromadorea</taxon>
        <taxon>Rhabditida</taxon>
        <taxon>Rhabditina</taxon>
        <taxon>Rhabditomorpha</taxon>
        <taxon>Strongyloidea</taxon>
        <taxon>Ancylostomatidae</taxon>
        <taxon>Ancylostomatinae</taxon>
        <taxon>Ancylostoma</taxon>
    </lineage>
</organism>
<evidence type="ECO:0000256" key="4">
    <source>
        <dbReference type="ARBA" id="ARBA00023136"/>
    </source>
</evidence>
<evidence type="ECO:0000256" key="1">
    <source>
        <dbReference type="ARBA" id="ARBA00004370"/>
    </source>
</evidence>
<dbReference type="PANTHER" id="PTHR10736:SF0">
    <property type="entry name" value="BESTROPHIN HOMOLOG"/>
    <property type="match status" value="1"/>
</dbReference>
<comment type="subcellular location">
    <subcellularLocation>
        <location evidence="6">Cell membrane</location>
        <topology evidence="6">Multi-pass membrane protein</topology>
    </subcellularLocation>
    <subcellularLocation>
        <location evidence="1">Membrane</location>
    </subcellularLocation>
</comment>
<dbReference type="OrthoDB" id="201595at2759"/>
<gene>
    <name evidence="7" type="ORF">ANCDUO_21049</name>
</gene>
<protein>
    <recommendedName>
        <fullName evidence="6">Bestrophin homolog</fullName>
    </recommendedName>
</protein>
<keyword evidence="4" id="KW-0472">Membrane</keyword>
<keyword evidence="2" id="KW-0812">Transmembrane</keyword>
<sequence>MAVYDLLMLWPEGMALMFNSFFNDVALPPATAKAVRHSVYRYLLLAHILLLRDMSISVKKQFPTYKHLIEAKLLTE</sequence>
<keyword evidence="6" id="KW-0813">Transport</keyword>
<dbReference type="GO" id="GO:0034707">
    <property type="term" value="C:chloride channel complex"/>
    <property type="evidence" value="ECO:0007669"/>
    <property type="project" value="UniProtKB-KW"/>
</dbReference>
<accession>A0A0C2BY37</accession>
<keyword evidence="6" id="KW-0407">Ion channel</keyword>
<evidence type="ECO:0000313" key="8">
    <source>
        <dbReference type="Proteomes" id="UP000054047"/>
    </source>
</evidence>
<keyword evidence="6" id="KW-1003">Cell membrane</keyword>
<keyword evidence="3" id="KW-1133">Transmembrane helix</keyword>
<keyword evidence="8" id="KW-1185">Reference proteome</keyword>
<dbReference type="Proteomes" id="UP000054047">
    <property type="component" value="Unassembled WGS sequence"/>
</dbReference>
<dbReference type="GO" id="GO:0005254">
    <property type="term" value="F:chloride channel activity"/>
    <property type="evidence" value="ECO:0007669"/>
    <property type="project" value="UniProtKB-KW"/>
</dbReference>
<evidence type="ECO:0000256" key="6">
    <source>
        <dbReference type="RuleBase" id="RU363126"/>
    </source>
</evidence>
<dbReference type="AlphaFoldDB" id="A0A0C2BY37"/>
<dbReference type="GO" id="GO:0005886">
    <property type="term" value="C:plasma membrane"/>
    <property type="evidence" value="ECO:0007669"/>
    <property type="project" value="UniProtKB-SubCell"/>
</dbReference>
<comment type="similarity">
    <text evidence="5 6">Belongs to the anion channel-forming bestrophin (TC 1.A.46) family. Calcium-sensitive chloride channel subfamily.</text>
</comment>
<evidence type="ECO:0000256" key="3">
    <source>
        <dbReference type="ARBA" id="ARBA00022989"/>
    </source>
</evidence>
<dbReference type="InterPro" id="IPR021134">
    <property type="entry name" value="Bestrophin-like"/>
</dbReference>
<comment type="function">
    <text evidence="6">Forms chloride channels.</text>
</comment>
<keyword evidence="6" id="KW-0406">Ion transport</keyword>
<dbReference type="Pfam" id="PF01062">
    <property type="entry name" value="Bestrophin"/>
    <property type="match status" value="1"/>
</dbReference>
<dbReference type="PANTHER" id="PTHR10736">
    <property type="entry name" value="BESTROPHIN"/>
    <property type="match status" value="1"/>
</dbReference>
<proteinExistence type="inferred from homology"/>
<evidence type="ECO:0000256" key="5">
    <source>
        <dbReference type="ARBA" id="ARBA00034769"/>
    </source>
</evidence>